<gene>
    <name evidence="1" type="ORF">I79_013068</name>
</gene>
<dbReference type="AlphaFoldDB" id="G3HQG8"/>
<evidence type="ECO:0000313" key="2">
    <source>
        <dbReference type="Proteomes" id="UP000001075"/>
    </source>
</evidence>
<accession>G3HQG8</accession>
<dbReference type="Proteomes" id="UP000001075">
    <property type="component" value="Unassembled WGS sequence"/>
</dbReference>
<evidence type="ECO:0000313" key="1">
    <source>
        <dbReference type="EMBL" id="EGW00375.1"/>
    </source>
</evidence>
<protein>
    <submittedName>
        <fullName evidence="1">Uncharacterized protein</fullName>
    </submittedName>
</protein>
<name>G3HQG8_CRIGR</name>
<dbReference type="InParanoid" id="G3HQG8"/>
<dbReference type="EMBL" id="JH000612">
    <property type="protein sequence ID" value="EGW00375.1"/>
    <property type="molecule type" value="Genomic_DNA"/>
</dbReference>
<sequence length="190" mass="21005">MGTLPVPEEVVSPAGSLGKGLIGEAVPSSTSFRKEEKVIHLVLSKPGNREGNVRENKREMQLITLPSKGERWRWRDPFTGGNRPIIETREREDCSGPGKRLDVQIPFPFWSSGRRKVMTWARKVHLADWEGPAILGPVLHLQPAPSQGNGLHSILEAGMGWQKKGYPGRGPHYHHKGCQTPQCSGAPNAR</sequence>
<proteinExistence type="predicted"/>
<organism evidence="1 2">
    <name type="scientific">Cricetulus griseus</name>
    <name type="common">Chinese hamster</name>
    <name type="synonym">Cricetulus barabensis griseus</name>
    <dbReference type="NCBI Taxonomy" id="10029"/>
    <lineage>
        <taxon>Eukaryota</taxon>
        <taxon>Metazoa</taxon>
        <taxon>Chordata</taxon>
        <taxon>Craniata</taxon>
        <taxon>Vertebrata</taxon>
        <taxon>Euteleostomi</taxon>
        <taxon>Mammalia</taxon>
        <taxon>Eutheria</taxon>
        <taxon>Euarchontoglires</taxon>
        <taxon>Glires</taxon>
        <taxon>Rodentia</taxon>
        <taxon>Myomorpha</taxon>
        <taxon>Muroidea</taxon>
        <taxon>Cricetidae</taxon>
        <taxon>Cricetinae</taxon>
        <taxon>Cricetulus</taxon>
    </lineage>
</organism>
<reference evidence="2" key="1">
    <citation type="journal article" date="2011" name="Nat. Biotechnol.">
        <title>The genomic sequence of the Chinese hamster ovary (CHO)-K1 cell line.</title>
        <authorList>
            <person name="Xu X."/>
            <person name="Nagarajan H."/>
            <person name="Lewis N.E."/>
            <person name="Pan S."/>
            <person name="Cai Z."/>
            <person name="Liu X."/>
            <person name="Chen W."/>
            <person name="Xie M."/>
            <person name="Wang W."/>
            <person name="Hammond S."/>
            <person name="Andersen M.R."/>
            <person name="Neff N."/>
            <person name="Passarelli B."/>
            <person name="Koh W."/>
            <person name="Fan H.C."/>
            <person name="Wang J."/>
            <person name="Gui Y."/>
            <person name="Lee K.H."/>
            <person name="Betenbaugh M.J."/>
            <person name="Quake S.R."/>
            <person name="Famili I."/>
            <person name="Palsson B.O."/>
            <person name="Wang J."/>
        </authorList>
    </citation>
    <scope>NUCLEOTIDE SEQUENCE [LARGE SCALE GENOMIC DNA]</scope>
    <source>
        <strain evidence="2">CHO K1 cell line</strain>
    </source>
</reference>